<dbReference type="InterPro" id="IPR036259">
    <property type="entry name" value="MFS_trans_sf"/>
</dbReference>
<dbReference type="InterPro" id="IPR011701">
    <property type="entry name" value="MFS"/>
</dbReference>
<proteinExistence type="predicted"/>
<dbReference type="GO" id="GO:0022857">
    <property type="term" value="F:transmembrane transporter activity"/>
    <property type="evidence" value="ECO:0007669"/>
    <property type="project" value="InterPro"/>
</dbReference>
<feature type="transmembrane region" description="Helical" evidence="6">
    <location>
        <begin position="320"/>
        <end position="342"/>
    </location>
</feature>
<dbReference type="EMBL" id="MLCF01000003">
    <property type="protein sequence ID" value="OIV39272.1"/>
    <property type="molecule type" value="Genomic_DNA"/>
</dbReference>
<feature type="domain" description="Major facilitator superfamily (MFS) profile" evidence="7">
    <location>
        <begin position="1"/>
        <end position="381"/>
    </location>
</feature>
<protein>
    <submittedName>
        <fullName evidence="8">MFS transporter</fullName>
    </submittedName>
</protein>
<accession>A0A1J7CCL2</accession>
<evidence type="ECO:0000256" key="5">
    <source>
        <dbReference type="ARBA" id="ARBA00023251"/>
    </source>
</evidence>
<dbReference type="InterPro" id="IPR020846">
    <property type="entry name" value="MFS_dom"/>
</dbReference>
<dbReference type="Pfam" id="PF07690">
    <property type="entry name" value="MFS_1"/>
    <property type="match status" value="1"/>
</dbReference>
<feature type="transmembrane region" description="Helical" evidence="6">
    <location>
        <begin position="87"/>
        <end position="105"/>
    </location>
</feature>
<dbReference type="AlphaFoldDB" id="A0A1J7CCL2"/>
<keyword evidence="2 6" id="KW-0812">Transmembrane</keyword>
<feature type="transmembrane region" description="Helical" evidence="6">
    <location>
        <begin position="117"/>
        <end position="138"/>
    </location>
</feature>
<dbReference type="RefSeq" id="WP_071654738.1">
    <property type="nucleotide sequence ID" value="NZ_MLCF01000003.1"/>
</dbReference>
<evidence type="ECO:0000256" key="1">
    <source>
        <dbReference type="ARBA" id="ARBA00004651"/>
    </source>
</evidence>
<comment type="caution">
    <text evidence="8">The sequence shown here is derived from an EMBL/GenBank/DDBJ whole genome shotgun (WGS) entry which is preliminary data.</text>
</comment>
<feature type="transmembrane region" description="Helical" evidence="6">
    <location>
        <begin position="354"/>
        <end position="376"/>
    </location>
</feature>
<reference evidence="8 9" key="1">
    <citation type="submission" date="2016-10" db="EMBL/GenBank/DDBJ databases">
        <title>Genome sequence of Streptomyces gilvigriseus MUSC 26.</title>
        <authorList>
            <person name="Lee L.-H."/>
            <person name="Ser H.-L."/>
        </authorList>
    </citation>
    <scope>NUCLEOTIDE SEQUENCE [LARGE SCALE GENOMIC DNA]</scope>
    <source>
        <strain evidence="8 9">MUSC 26</strain>
    </source>
</reference>
<keyword evidence="5" id="KW-0046">Antibiotic resistance</keyword>
<dbReference type="Proteomes" id="UP000243342">
    <property type="component" value="Unassembled WGS sequence"/>
</dbReference>
<dbReference type="OrthoDB" id="783189at2"/>
<dbReference type="SUPFAM" id="SSF103473">
    <property type="entry name" value="MFS general substrate transporter"/>
    <property type="match status" value="1"/>
</dbReference>
<organism evidence="8 9">
    <name type="scientific">Mangrovactinospora gilvigrisea</name>
    <dbReference type="NCBI Taxonomy" id="1428644"/>
    <lineage>
        <taxon>Bacteria</taxon>
        <taxon>Bacillati</taxon>
        <taxon>Actinomycetota</taxon>
        <taxon>Actinomycetes</taxon>
        <taxon>Kitasatosporales</taxon>
        <taxon>Streptomycetaceae</taxon>
        <taxon>Mangrovactinospora</taxon>
    </lineage>
</organism>
<feature type="transmembrane region" description="Helical" evidence="6">
    <location>
        <begin position="253"/>
        <end position="275"/>
    </location>
</feature>
<feature type="transmembrane region" description="Helical" evidence="6">
    <location>
        <begin position="219"/>
        <end position="241"/>
    </location>
</feature>
<evidence type="ECO:0000256" key="2">
    <source>
        <dbReference type="ARBA" id="ARBA00022692"/>
    </source>
</evidence>
<evidence type="ECO:0000256" key="4">
    <source>
        <dbReference type="ARBA" id="ARBA00023136"/>
    </source>
</evidence>
<feature type="transmembrane region" description="Helical" evidence="6">
    <location>
        <begin position="144"/>
        <end position="165"/>
    </location>
</feature>
<gene>
    <name evidence="8" type="ORF">BIV57_01330</name>
</gene>
<dbReference type="Gene3D" id="1.20.1250.20">
    <property type="entry name" value="MFS general substrate transporter like domains"/>
    <property type="match status" value="1"/>
</dbReference>
<dbReference type="GO" id="GO:0005886">
    <property type="term" value="C:plasma membrane"/>
    <property type="evidence" value="ECO:0007669"/>
    <property type="project" value="UniProtKB-SubCell"/>
</dbReference>
<sequence length="383" mass="38714">LFTLASAACALAGSTGELIGARIVQGLATALYMPQVLGTITAGFDGAKRARAFAGYGLAMGLAAVFGQLIGGVLIHADLFGLGWRTIFWINVPVGAAAVALLRRLVPESRGTGRTRLDVAGTALVAAGLVAVLLPLIQGRAQGWPLWTWLSFAAAAALLGTFVLVQRRSAARGGTPLVEPALFRQRSFSAGVVLALVYNMAMGSFFLYLALYLQQGHGLGALGSGVLFLATGGGYLVASKLSERAAARWGRQVLTVGALLQALGYGVIAVAVQLVGGHGSVAWLAPGMAMAGAGMGLALVPMPGIVLAGVEPRHAASAGGVLSTAQQVGGALGIAVVGLVFYGRAGADVHLGGAFTWSLVPLAVLCTVVAALVQALPRGARTS</sequence>
<evidence type="ECO:0000259" key="7">
    <source>
        <dbReference type="PROSITE" id="PS50850"/>
    </source>
</evidence>
<dbReference type="PROSITE" id="PS50850">
    <property type="entry name" value="MFS"/>
    <property type="match status" value="1"/>
</dbReference>
<comment type="subcellular location">
    <subcellularLocation>
        <location evidence="1">Cell membrane</location>
        <topology evidence="1">Multi-pass membrane protein</topology>
    </subcellularLocation>
</comment>
<name>A0A1J7CCL2_9ACTN</name>
<evidence type="ECO:0000313" key="9">
    <source>
        <dbReference type="Proteomes" id="UP000243342"/>
    </source>
</evidence>
<dbReference type="PANTHER" id="PTHR42718:SF39">
    <property type="entry name" value="ACTINORHODIN TRANSPORTER-RELATED"/>
    <property type="match status" value="1"/>
</dbReference>
<keyword evidence="3 6" id="KW-1133">Transmembrane helix</keyword>
<evidence type="ECO:0000313" key="8">
    <source>
        <dbReference type="EMBL" id="OIV39272.1"/>
    </source>
</evidence>
<dbReference type="Gene3D" id="1.20.1720.10">
    <property type="entry name" value="Multidrug resistance protein D"/>
    <property type="match status" value="1"/>
</dbReference>
<feature type="non-terminal residue" evidence="8">
    <location>
        <position position="1"/>
    </location>
</feature>
<evidence type="ECO:0000256" key="6">
    <source>
        <dbReference type="SAM" id="Phobius"/>
    </source>
</evidence>
<dbReference type="GO" id="GO:0046677">
    <property type="term" value="P:response to antibiotic"/>
    <property type="evidence" value="ECO:0007669"/>
    <property type="project" value="UniProtKB-KW"/>
</dbReference>
<feature type="transmembrane region" description="Helical" evidence="6">
    <location>
        <begin position="56"/>
        <end position="75"/>
    </location>
</feature>
<keyword evidence="9" id="KW-1185">Reference proteome</keyword>
<feature type="transmembrane region" description="Helical" evidence="6">
    <location>
        <begin position="192"/>
        <end position="213"/>
    </location>
</feature>
<keyword evidence="4 6" id="KW-0472">Membrane</keyword>
<feature type="transmembrane region" description="Helical" evidence="6">
    <location>
        <begin position="281"/>
        <end position="308"/>
    </location>
</feature>
<feature type="transmembrane region" description="Helical" evidence="6">
    <location>
        <begin position="26"/>
        <end position="44"/>
    </location>
</feature>
<dbReference type="PANTHER" id="PTHR42718">
    <property type="entry name" value="MAJOR FACILITATOR SUPERFAMILY MULTIDRUG TRANSPORTER MFSC"/>
    <property type="match status" value="1"/>
</dbReference>
<evidence type="ECO:0000256" key="3">
    <source>
        <dbReference type="ARBA" id="ARBA00022989"/>
    </source>
</evidence>